<dbReference type="Proteomes" id="UP001140011">
    <property type="component" value="Unassembled WGS sequence"/>
</dbReference>
<keyword evidence="3" id="KW-1185">Reference proteome</keyword>
<proteinExistence type="predicted"/>
<evidence type="ECO:0000313" key="3">
    <source>
        <dbReference type="Proteomes" id="UP001140011"/>
    </source>
</evidence>
<evidence type="ECO:0000313" key="2">
    <source>
        <dbReference type="EMBL" id="KAJ2757048.1"/>
    </source>
</evidence>
<gene>
    <name evidence="2" type="ORF">GGI19_000344</name>
</gene>
<dbReference type="AlphaFoldDB" id="A0A9W8H0A0"/>
<accession>A0A9W8H0A0</accession>
<comment type="caution">
    <text evidence="2">The sequence shown here is derived from an EMBL/GenBank/DDBJ whole genome shotgun (WGS) entry which is preliminary data.</text>
</comment>
<evidence type="ECO:0000256" key="1">
    <source>
        <dbReference type="SAM" id="MobiDB-lite"/>
    </source>
</evidence>
<organism evidence="2 3">
    <name type="scientific">Coemansia pectinata</name>
    <dbReference type="NCBI Taxonomy" id="1052879"/>
    <lineage>
        <taxon>Eukaryota</taxon>
        <taxon>Fungi</taxon>
        <taxon>Fungi incertae sedis</taxon>
        <taxon>Zoopagomycota</taxon>
        <taxon>Kickxellomycotina</taxon>
        <taxon>Kickxellomycetes</taxon>
        <taxon>Kickxellales</taxon>
        <taxon>Kickxellaceae</taxon>
        <taxon>Coemansia</taxon>
    </lineage>
</organism>
<name>A0A9W8H0A0_9FUNG</name>
<sequence length="234" mass="25800">MSPKKNTQEKKAANAEKQSEGGDVHEETIEGISRSLSRMMINSSTRLAEALCEEYNLDSDRVNEISSKVLASFIGEIDGMFMKPLKPAKLVKVDKEVTDEEMCKFVLLRGDRKGEICSKRATKGFDFCSVHKASMIKKGELVGKVEEVKNKGLEFIPHEEDAGTYTVKGTKLVVVRLDLQKDMDIDNCEVVGHLSGGNVLALDGTNKKIAEINGLKVGDDFMVVDDKSLDVITK</sequence>
<feature type="region of interest" description="Disordered" evidence="1">
    <location>
        <begin position="1"/>
        <end position="27"/>
    </location>
</feature>
<protein>
    <submittedName>
        <fullName evidence="2">Uncharacterized protein</fullName>
    </submittedName>
</protein>
<dbReference type="EMBL" id="JANBUH010000008">
    <property type="protein sequence ID" value="KAJ2757048.1"/>
    <property type="molecule type" value="Genomic_DNA"/>
</dbReference>
<reference evidence="2" key="1">
    <citation type="submission" date="2022-07" db="EMBL/GenBank/DDBJ databases">
        <title>Phylogenomic reconstructions and comparative analyses of Kickxellomycotina fungi.</title>
        <authorList>
            <person name="Reynolds N.K."/>
            <person name="Stajich J.E."/>
            <person name="Barry K."/>
            <person name="Grigoriev I.V."/>
            <person name="Crous P."/>
            <person name="Smith M.E."/>
        </authorList>
    </citation>
    <scope>NUCLEOTIDE SEQUENCE</scope>
    <source>
        <strain evidence="2">BCRC 34297</strain>
    </source>
</reference>
<dbReference type="OrthoDB" id="5574614at2759"/>